<comment type="caution">
    <text evidence="2">The sequence shown here is derived from an EMBL/GenBank/DDBJ whole genome shotgun (WGS) entry which is preliminary data.</text>
</comment>
<evidence type="ECO:0000313" key="3">
    <source>
        <dbReference type="Proteomes" id="UP000267841"/>
    </source>
</evidence>
<name>A0A497XRP7_9AQUI</name>
<sequence>MIPAGLNLLYLPPFSIVARFFLTASLFCLFGVLISLYMLFTGTFSLQALVHTYTVGFMAMTMFGALFQMLPVVAGATIENPLPKAAFTHVTLTLGTLLFVTGFLLSHDTVLYTGLFILSISFLFVAPMMLFKLLKLKSYSPTSLGMKFALAFFLGAFLTGLLLLFGLKGVFLVSYTYLLQLHVSLMLWGWVALLIASVAFQVIEMFFVTPPYLRFFSYNLPYALTLLFFFNLLTGFHWSTKLLLSLLYISFVVLTVTRLLRRRRKISDPLISLWYTGMFFLFLSCLLYPFIEREFRVFLLFLFTFGTFAQSVIMAMMYRIIPFLVWIHLSNKGIPNAPTMHEVIRPKRVWWSYYMHLMSIFIFLVSFFSEVRVLWLITALSYLVSFATLFLNLLSGILTYLRRGAQQGAFPQH</sequence>
<feature type="transmembrane region" description="Helical" evidence="1">
    <location>
        <begin position="187"/>
        <end position="208"/>
    </location>
</feature>
<protein>
    <submittedName>
        <fullName evidence="2">Uncharacterized protein</fullName>
    </submittedName>
</protein>
<dbReference type="Proteomes" id="UP000267841">
    <property type="component" value="Unassembled WGS sequence"/>
</dbReference>
<feature type="transmembrane region" description="Helical" evidence="1">
    <location>
        <begin position="146"/>
        <end position="167"/>
    </location>
</feature>
<feature type="transmembrane region" description="Helical" evidence="1">
    <location>
        <begin position="272"/>
        <end position="291"/>
    </location>
</feature>
<evidence type="ECO:0000313" key="2">
    <source>
        <dbReference type="EMBL" id="RLJ70830.1"/>
    </source>
</evidence>
<dbReference type="EMBL" id="RCCJ01000001">
    <property type="protein sequence ID" value="RLJ70830.1"/>
    <property type="molecule type" value="Genomic_DNA"/>
</dbReference>
<feature type="transmembrane region" description="Helical" evidence="1">
    <location>
        <begin position="374"/>
        <end position="394"/>
    </location>
</feature>
<keyword evidence="3" id="KW-1185">Reference proteome</keyword>
<feature type="transmembrane region" description="Helical" evidence="1">
    <location>
        <begin position="52"/>
        <end position="74"/>
    </location>
</feature>
<feature type="transmembrane region" description="Helical" evidence="1">
    <location>
        <begin position="86"/>
        <end position="105"/>
    </location>
</feature>
<proteinExistence type="predicted"/>
<feature type="transmembrane region" description="Helical" evidence="1">
    <location>
        <begin position="350"/>
        <end position="368"/>
    </location>
</feature>
<dbReference type="AlphaFoldDB" id="A0A497XRP7"/>
<keyword evidence="1" id="KW-0812">Transmembrane</keyword>
<reference evidence="2 3" key="1">
    <citation type="submission" date="2018-10" db="EMBL/GenBank/DDBJ databases">
        <title>Genomic Encyclopedia of Archaeal and Bacterial Type Strains, Phase II (KMG-II): from individual species to whole genera.</title>
        <authorList>
            <person name="Goeker M."/>
        </authorList>
    </citation>
    <scope>NUCLEOTIDE SEQUENCE [LARGE SCALE GENOMIC DNA]</scope>
    <source>
        <strain evidence="2 3">DSM 16510</strain>
    </source>
</reference>
<gene>
    <name evidence="2" type="ORF">BCF55_1114</name>
</gene>
<organism evidence="2 3">
    <name type="scientific">Hydrogenivirga caldilitoris</name>
    <dbReference type="NCBI Taxonomy" id="246264"/>
    <lineage>
        <taxon>Bacteria</taxon>
        <taxon>Pseudomonadati</taxon>
        <taxon>Aquificota</taxon>
        <taxon>Aquificia</taxon>
        <taxon>Aquificales</taxon>
        <taxon>Aquificaceae</taxon>
        <taxon>Hydrogenivirga</taxon>
    </lineage>
</organism>
<feature type="transmembrane region" description="Helical" evidence="1">
    <location>
        <begin position="20"/>
        <end position="40"/>
    </location>
</feature>
<dbReference type="RefSeq" id="WP_121011172.1">
    <property type="nucleotide sequence ID" value="NZ_RCCJ01000001.1"/>
</dbReference>
<feature type="transmembrane region" description="Helical" evidence="1">
    <location>
        <begin position="111"/>
        <end position="134"/>
    </location>
</feature>
<evidence type="ECO:0000256" key="1">
    <source>
        <dbReference type="SAM" id="Phobius"/>
    </source>
</evidence>
<keyword evidence="1" id="KW-0472">Membrane</keyword>
<dbReference type="OrthoDB" id="5245199at2"/>
<feature type="transmembrane region" description="Helical" evidence="1">
    <location>
        <begin position="242"/>
        <end position="260"/>
    </location>
</feature>
<accession>A0A497XRP7</accession>
<keyword evidence="1" id="KW-1133">Transmembrane helix</keyword>
<feature type="transmembrane region" description="Helical" evidence="1">
    <location>
        <begin position="297"/>
        <end position="329"/>
    </location>
</feature>